<accession>A0A914CHJ3</accession>
<evidence type="ECO:0000313" key="2">
    <source>
        <dbReference type="WBParaSite" id="ACRNAN_scaffold1076.g18478.t1"/>
    </source>
</evidence>
<name>A0A914CHJ3_9BILA</name>
<dbReference type="AlphaFoldDB" id="A0A914CHJ3"/>
<proteinExistence type="predicted"/>
<keyword evidence="1" id="KW-1185">Reference proteome</keyword>
<protein>
    <submittedName>
        <fullName evidence="2">Uncharacterized protein</fullName>
    </submittedName>
</protein>
<dbReference type="Proteomes" id="UP000887540">
    <property type="component" value="Unplaced"/>
</dbReference>
<reference evidence="2" key="1">
    <citation type="submission" date="2022-11" db="UniProtKB">
        <authorList>
            <consortium name="WormBaseParasite"/>
        </authorList>
    </citation>
    <scope>IDENTIFICATION</scope>
</reference>
<dbReference type="WBParaSite" id="ACRNAN_scaffold1076.g18478.t1">
    <property type="protein sequence ID" value="ACRNAN_scaffold1076.g18478.t1"/>
    <property type="gene ID" value="ACRNAN_scaffold1076.g18478"/>
</dbReference>
<evidence type="ECO:0000313" key="1">
    <source>
        <dbReference type="Proteomes" id="UP000887540"/>
    </source>
</evidence>
<sequence>MTEAMKKEIFIALKKHYERDGIDYSLRLGDLIFVFTELQNIRKLADELRLIMQLNGIFASDESKNTDIDIKIESSDLF</sequence>
<organism evidence="1 2">
    <name type="scientific">Acrobeloides nanus</name>
    <dbReference type="NCBI Taxonomy" id="290746"/>
    <lineage>
        <taxon>Eukaryota</taxon>
        <taxon>Metazoa</taxon>
        <taxon>Ecdysozoa</taxon>
        <taxon>Nematoda</taxon>
        <taxon>Chromadorea</taxon>
        <taxon>Rhabditida</taxon>
        <taxon>Tylenchina</taxon>
        <taxon>Cephalobomorpha</taxon>
        <taxon>Cephaloboidea</taxon>
        <taxon>Cephalobidae</taxon>
        <taxon>Acrobeloides</taxon>
    </lineage>
</organism>